<keyword evidence="2" id="KW-1185">Reference proteome</keyword>
<dbReference type="GeneID" id="82535988"/>
<name>A0A3D8IC14_9HELI</name>
<comment type="caution">
    <text evidence="1">The sequence shown here is derived from an EMBL/GenBank/DDBJ whole genome shotgun (WGS) entry which is preliminary data.</text>
</comment>
<organism evidence="1 2">
    <name type="scientific">Helicobacter ganmani</name>
    <dbReference type="NCBI Taxonomy" id="60246"/>
    <lineage>
        <taxon>Bacteria</taxon>
        <taxon>Pseudomonadati</taxon>
        <taxon>Campylobacterota</taxon>
        <taxon>Epsilonproteobacteria</taxon>
        <taxon>Campylobacterales</taxon>
        <taxon>Helicobacteraceae</taxon>
        <taxon>Helicobacter</taxon>
    </lineage>
</organism>
<dbReference type="Proteomes" id="UP000256650">
    <property type="component" value="Unassembled WGS sequence"/>
</dbReference>
<evidence type="ECO:0000313" key="1">
    <source>
        <dbReference type="EMBL" id="RDU62294.1"/>
    </source>
</evidence>
<sequence>MSNITNFNSYGNYSNIYLYNNSRTNDKTNKLDNNISSMQTGGSQQSNALNDDEILNKIQNQTHFYQETWRKNIDSYTTNNNLGDAWFDICAVSDGEQIGLRNESFIKEIESKMQEKAKDNITSKDVKEAQRFLNEQMDSIMLMIYKSNPEVMEDTMEEDYKFYANNGLNRTININHIEMARDYPELKFDNHLSNLFLAYGIRTENNDLDTRFEEFLKNIQNNIQDKKIGGDIGEYVKKGVAAYRYEKMQMSGCNFFGQVTDMLSPALQEQITDAIAQVMSFYSQPNSVEFNGVKISWETQSITDTYGAFYHSFADIFLANIEIKYSQDFGDTTNDFLLSLSSNFDSSQTFFEVLEQRDKLEKENQELKTKQDYNAYGISKNTSIQTDSSSDSIIQTLLKESKEN</sequence>
<gene>
    <name evidence="1" type="ORF">CQA43_06755</name>
</gene>
<dbReference type="EMBL" id="NXLS01000007">
    <property type="protein sequence ID" value="RDU62294.1"/>
    <property type="molecule type" value="Genomic_DNA"/>
</dbReference>
<dbReference type="AlphaFoldDB" id="A0A3D8IC14"/>
<proteinExistence type="predicted"/>
<feature type="non-terminal residue" evidence="1">
    <location>
        <position position="404"/>
    </location>
</feature>
<evidence type="ECO:0000313" key="2">
    <source>
        <dbReference type="Proteomes" id="UP000256650"/>
    </source>
</evidence>
<protein>
    <submittedName>
        <fullName evidence="1">Uncharacterized protein</fullName>
    </submittedName>
</protein>
<dbReference type="RefSeq" id="WP_147290090.1">
    <property type="nucleotide sequence ID" value="NZ_NXLS01000007.1"/>
</dbReference>
<accession>A0A3D8IC14</accession>
<reference evidence="1 2" key="1">
    <citation type="submission" date="2018-04" db="EMBL/GenBank/DDBJ databases">
        <title>Novel Campyloabacter and Helicobacter Species and Strains.</title>
        <authorList>
            <person name="Mannion A.J."/>
            <person name="Shen Z."/>
            <person name="Fox J.G."/>
        </authorList>
    </citation>
    <scope>NUCLEOTIDE SEQUENCE [LARGE SCALE GENOMIC DNA]</scope>
    <source>
        <strain evidence="1 2">MIT 99-5101</strain>
    </source>
</reference>
<dbReference type="OrthoDB" id="5323868at2"/>